<dbReference type="PATRIC" id="fig|879305.3.peg.573"/>
<gene>
    <name evidence="9" type="ORF">HMPREF9290_1515</name>
</gene>
<keyword evidence="6 7" id="KW-0472">Membrane</keyword>
<accession>F0GUU1</accession>
<dbReference type="AlphaFoldDB" id="F0GUU1"/>
<dbReference type="Pfam" id="PF00528">
    <property type="entry name" value="BPD_transp_1"/>
    <property type="match status" value="1"/>
</dbReference>
<feature type="transmembrane region" description="Helical" evidence="7">
    <location>
        <begin position="154"/>
        <end position="170"/>
    </location>
</feature>
<dbReference type="PANTHER" id="PTHR43386:SF1">
    <property type="entry name" value="D,D-DIPEPTIDE TRANSPORT SYSTEM PERMEASE PROTEIN DDPC-RELATED"/>
    <property type="match status" value="1"/>
</dbReference>
<evidence type="ECO:0000256" key="7">
    <source>
        <dbReference type="RuleBase" id="RU363032"/>
    </source>
</evidence>
<comment type="caution">
    <text evidence="9">The sequence shown here is derived from an EMBL/GenBank/DDBJ whole genome shotgun (WGS) entry which is preliminary data.</text>
</comment>
<evidence type="ECO:0000256" key="5">
    <source>
        <dbReference type="ARBA" id="ARBA00022989"/>
    </source>
</evidence>
<protein>
    <submittedName>
        <fullName evidence="9">Putative oligopeptide ABC transporter, permease protein AppC</fullName>
    </submittedName>
</protein>
<feature type="transmembrane region" description="Helical" evidence="7">
    <location>
        <begin position="27"/>
        <end position="48"/>
    </location>
</feature>
<dbReference type="PANTHER" id="PTHR43386">
    <property type="entry name" value="OLIGOPEPTIDE TRANSPORT SYSTEM PERMEASE PROTEIN APPC"/>
    <property type="match status" value="1"/>
</dbReference>
<dbReference type="InterPro" id="IPR000515">
    <property type="entry name" value="MetI-like"/>
</dbReference>
<evidence type="ECO:0000256" key="1">
    <source>
        <dbReference type="ARBA" id="ARBA00004651"/>
    </source>
</evidence>
<dbReference type="PROSITE" id="PS50928">
    <property type="entry name" value="ABC_TM1"/>
    <property type="match status" value="1"/>
</dbReference>
<dbReference type="InterPro" id="IPR050366">
    <property type="entry name" value="BP-dependent_transpt_permease"/>
</dbReference>
<dbReference type="EMBL" id="AEXM01000012">
    <property type="protein sequence ID" value="EGC82542.1"/>
    <property type="molecule type" value="Genomic_DNA"/>
</dbReference>
<feature type="transmembrane region" description="Helical" evidence="7">
    <location>
        <begin position="130"/>
        <end position="148"/>
    </location>
</feature>
<feature type="domain" description="ABC transmembrane type-1" evidence="8">
    <location>
        <begin position="88"/>
        <end position="279"/>
    </location>
</feature>
<dbReference type="Pfam" id="PF12911">
    <property type="entry name" value="OppC_N"/>
    <property type="match status" value="1"/>
</dbReference>
<keyword evidence="5 7" id="KW-1133">Transmembrane helix</keyword>
<evidence type="ECO:0000256" key="3">
    <source>
        <dbReference type="ARBA" id="ARBA00022475"/>
    </source>
</evidence>
<dbReference type="STRING" id="879305.HMPREF9290_1515"/>
<keyword evidence="4 7" id="KW-0812">Transmembrane</keyword>
<evidence type="ECO:0000256" key="4">
    <source>
        <dbReference type="ARBA" id="ARBA00022692"/>
    </source>
</evidence>
<evidence type="ECO:0000256" key="6">
    <source>
        <dbReference type="ARBA" id="ARBA00023136"/>
    </source>
</evidence>
<name>F0GUU1_9FIRM</name>
<dbReference type="SUPFAM" id="SSF161098">
    <property type="entry name" value="MetI-like"/>
    <property type="match status" value="1"/>
</dbReference>
<organism evidence="9 10">
    <name type="scientific">Anaerococcus prevotii ACS-065-V-Col13</name>
    <dbReference type="NCBI Taxonomy" id="879305"/>
    <lineage>
        <taxon>Bacteria</taxon>
        <taxon>Bacillati</taxon>
        <taxon>Bacillota</taxon>
        <taxon>Tissierellia</taxon>
        <taxon>Tissierellales</taxon>
        <taxon>Peptoniphilaceae</taxon>
        <taxon>Anaerococcus</taxon>
    </lineage>
</organism>
<evidence type="ECO:0000313" key="10">
    <source>
        <dbReference type="Proteomes" id="UP000005286"/>
    </source>
</evidence>
<evidence type="ECO:0000259" key="8">
    <source>
        <dbReference type="PROSITE" id="PS50928"/>
    </source>
</evidence>
<dbReference type="GO" id="GO:0055085">
    <property type="term" value="P:transmembrane transport"/>
    <property type="evidence" value="ECO:0007669"/>
    <property type="project" value="InterPro"/>
</dbReference>
<feature type="transmembrane region" description="Helical" evidence="7">
    <location>
        <begin position="259"/>
        <end position="279"/>
    </location>
</feature>
<reference evidence="9 10" key="1">
    <citation type="submission" date="2011-01" db="EMBL/GenBank/DDBJ databases">
        <authorList>
            <person name="Durkin A.S."/>
            <person name="Madupu R."/>
            <person name="Torralba M."/>
            <person name="Gillis M."/>
            <person name="Methe B."/>
            <person name="Sutton G."/>
            <person name="Nelson K.E."/>
        </authorList>
    </citation>
    <scope>NUCLEOTIDE SEQUENCE [LARGE SCALE GENOMIC DNA]</scope>
    <source>
        <strain evidence="9 10">ACS-065-V-Col13</strain>
    </source>
</reference>
<sequence length="290" mass="31915">MTDKVIKKEKKSSLAKRSLNKFLDNKLAIFGMLVVIIMTLMSIFAPLITKVDPNAIDMAMINQAPSGEHIFGTDSTGRDLFARLLYGGRISILIGVVSAMTTSIIGTIIGLISGYYGGKVDTLFLRLSEILQSFPMTILVMVLVTIVGPSVKNMIVVFTLIGWMAVFRIVRNEVLRLREETYVQVNKAFGINDAAIMFKEIFPNTISPIIVATTINIAFFILEETGLSFLGLGVPTNVPTWGTIINSAKSITVIQMYKWQWLIPGAVISLFVMSVNFLGDGLRDALDPKN</sequence>
<keyword evidence="3" id="KW-1003">Cell membrane</keyword>
<keyword evidence="10" id="KW-1185">Reference proteome</keyword>
<evidence type="ECO:0000313" key="9">
    <source>
        <dbReference type="EMBL" id="EGC82542.1"/>
    </source>
</evidence>
<feature type="transmembrane region" description="Helical" evidence="7">
    <location>
        <begin position="90"/>
        <end position="118"/>
    </location>
</feature>
<dbReference type="Proteomes" id="UP000005286">
    <property type="component" value="Unassembled WGS sequence"/>
</dbReference>
<evidence type="ECO:0000256" key="2">
    <source>
        <dbReference type="ARBA" id="ARBA00022448"/>
    </source>
</evidence>
<comment type="subcellular location">
    <subcellularLocation>
        <location evidence="1 7">Cell membrane</location>
        <topology evidence="1 7">Multi-pass membrane protein</topology>
    </subcellularLocation>
</comment>
<dbReference type="InterPro" id="IPR025966">
    <property type="entry name" value="OppC_N"/>
</dbReference>
<feature type="transmembrane region" description="Helical" evidence="7">
    <location>
        <begin position="201"/>
        <end position="222"/>
    </location>
</feature>
<dbReference type="CDD" id="cd06261">
    <property type="entry name" value="TM_PBP2"/>
    <property type="match status" value="1"/>
</dbReference>
<proteinExistence type="inferred from homology"/>
<dbReference type="RefSeq" id="WP_004834438.1">
    <property type="nucleotide sequence ID" value="NZ_AEXM01000012.1"/>
</dbReference>
<dbReference type="GO" id="GO:0005886">
    <property type="term" value="C:plasma membrane"/>
    <property type="evidence" value="ECO:0007669"/>
    <property type="project" value="UniProtKB-SubCell"/>
</dbReference>
<dbReference type="Gene3D" id="1.10.3720.10">
    <property type="entry name" value="MetI-like"/>
    <property type="match status" value="1"/>
</dbReference>
<dbReference type="InterPro" id="IPR035906">
    <property type="entry name" value="MetI-like_sf"/>
</dbReference>
<dbReference type="eggNOG" id="COG1173">
    <property type="taxonomic scope" value="Bacteria"/>
</dbReference>
<keyword evidence="2 7" id="KW-0813">Transport</keyword>
<comment type="similarity">
    <text evidence="7">Belongs to the binding-protein-dependent transport system permease family.</text>
</comment>